<keyword evidence="1" id="KW-0479">Metal-binding</keyword>
<reference evidence="4 5" key="1">
    <citation type="submission" date="2020-07" db="EMBL/GenBank/DDBJ databases">
        <authorList>
            <person name="Feng X."/>
        </authorList>
    </citation>
    <scope>NUCLEOTIDE SEQUENCE [LARGE SCALE GENOMIC DNA]</scope>
    <source>
        <strain evidence="4 5">JCM31066</strain>
    </source>
</reference>
<keyword evidence="4" id="KW-0808">Transferase</keyword>
<sequence length="481" mass="54613">MAHRIGLAAPSSPASSGKPNILVIMSDEYNGDILSAAGNPVVKTPNLDALARNGVLFENAYCNSPLCVPSRLSFTSGKYISRTGAWNNSSWLPSDDYPSLPRLLDEAGYETVLCGKMHYDTTRRYGFEKDIGPGNESNKDGKDRRCNPAKLDEVKRYSKRFDEFRVGNEEDNGGMRFDKRVTRAATRYLENRKGADKPFFMLVGFLAPHYPLIIPEQYWKPYEGKVPMPEIPEGYLEALPTNYQVMRNMFKLEGVPDDLVKKGRELYYGYVTWHDKQVGKVLDALRKNDELNNTVIIYTSDHGENMGEHGLWWKNSGYDSSTRVPLIISWPERWRGDQRRLEACSLVDVVQTIAELAGVEPPSDWDGDSLVDWLDNPQAPWKDMAVSQYYAHCIASGINMIRMGKYKYVYHNTADADHPAEEELYDLSTDPQELNNLAGLPQYKQIKEDMFAALVEEVGENPEVTEMRCREEIAVGYNRNV</sequence>
<keyword evidence="2 4" id="KW-0378">Hydrolase</keyword>
<evidence type="ECO:0000313" key="5">
    <source>
        <dbReference type="Proteomes" id="UP000546464"/>
    </source>
</evidence>
<dbReference type="GO" id="GO:0005737">
    <property type="term" value="C:cytoplasm"/>
    <property type="evidence" value="ECO:0007669"/>
    <property type="project" value="TreeGrafter"/>
</dbReference>
<keyword evidence="5" id="KW-1185">Reference proteome</keyword>
<name>A0A842HKU0_9BACT</name>
<gene>
    <name evidence="4" type="ORF">H5P28_15950</name>
</gene>
<dbReference type="GO" id="GO:0046872">
    <property type="term" value="F:metal ion binding"/>
    <property type="evidence" value="ECO:0007669"/>
    <property type="project" value="UniProtKB-KW"/>
</dbReference>
<dbReference type="PANTHER" id="PTHR45953:SF1">
    <property type="entry name" value="IDURONATE 2-SULFATASE"/>
    <property type="match status" value="1"/>
</dbReference>
<dbReference type="InterPro" id="IPR017850">
    <property type="entry name" value="Alkaline_phosphatase_core_sf"/>
</dbReference>
<dbReference type="Gene3D" id="3.40.720.10">
    <property type="entry name" value="Alkaline Phosphatase, subunit A"/>
    <property type="match status" value="1"/>
</dbReference>
<feature type="domain" description="Sulfatase N-terminal" evidence="3">
    <location>
        <begin position="19"/>
        <end position="359"/>
    </location>
</feature>
<dbReference type="GO" id="GO:0008484">
    <property type="term" value="F:sulfuric ester hydrolase activity"/>
    <property type="evidence" value="ECO:0007669"/>
    <property type="project" value="TreeGrafter"/>
</dbReference>
<proteinExistence type="predicted"/>
<organism evidence="4 5">
    <name type="scientific">Ruficoccus amylovorans</name>
    <dbReference type="NCBI Taxonomy" id="1804625"/>
    <lineage>
        <taxon>Bacteria</taxon>
        <taxon>Pseudomonadati</taxon>
        <taxon>Verrucomicrobiota</taxon>
        <taxon>Opitutia</taxon>
        <taxon>Puniceicoccales</taxon>
        <taxon>Cerasicoccaceae</taxon>
        <taxon>Ruficoccus</taxon>
    </lineage>
</organism>
<evidence type="ECO:0000259" key="3">
    <source>
        <dbReference type="Pfam" id="PF00884"/>
    </source>
</evidence>
<dbReference type="PANTHER" id="PTHR45953">
    <property type="entry name" value="IDURONATE 2-SULFATASE"/>
    <property type="match status" value="1"/>
</dbReference>
<dbReference type="InterPro" id="IPR000917">
    <property type="entry name" value="Sulfatase_N"/>
</dbReference>
<dbReference type="Proteomes" id="UP000546464">
    <property type="component" value="Unassembled WGS sequence"/>
</dbReference>
<dbReference type="SUPFAM" id="SSF53649">
    <property type="entry name" value="Alkaline phosphatase-like"/>
    <property type="match status" value="1"/>
</dbReference>
<accession>A0A842HKU0</accession>
<dbReference type="EMBL" id="JACHVB010000052">
    <property type="protein sequence ID" value="MBC2595761.1"/>
    <property type="molecule type" value="Genomic_DNA"/>
</dbReference>
<dbReference type="GO" id="GO:0016740">
    <property type="term" value="F:transferase activity"/>
    <property type="evidence" value="ECO:0007669"/>
    <property type="project" value="UniProtKB-KW"/>
</dbReference>
<comment type="caution">
    <text evidence="4">The sequence shown here is derived from an EMBL/GenBank/DDBJ whole genome shotgun (WGS) entry which is preliminary data.</text>
</comment>
<dbReference type="Pfam" id="PF00884">
    <property type="entry name" value="Sulfatase"/>
    <property type="match status" value="1"/>
</dbReference>
<protein>
    <submittedName>
        <fullName evidence="4">Sulfatase-like hydrolase/transferase</fullName>
    </submittedName>
</protein>
<evidence type="ECO:0000256" key="1">
    <source>
        <dbReference type="ARBA" id="ARBA00022723"/>
    </source>
</evidence>
<dbReference type="AlphaFoldDB" id="A0A842HKU0"/>
<evidence type="ECO:0000256" key="2">
    <source>
        <dbReference type="ARBA" id="ARBA00022801"/>
    </source>
</evidence>
<evidence type="ECO:0000313" key="4">
    <source>
        <dbReference type="EMBL" id="MBC2595761.1"/>
    </source>
</evidence>
<dbReference type="CDD" id="cd16037">
    <property type="entry name" value="sulfatase_like"/>
    <property type="match status" value="1"/>
</dbReference>